<name>A0ABN8IYJ5_9NEOP</name>
<accession>A0ABN8IYJ5</accession>
<dbReference type="Proteomes" id="UP000837857">
    <property type="component" value="Chromosome 6"/>
</dbReference>
<feature type="non-terminal residue" evidence="2">
    <location>
        <position position="1"/>
    </location>
</feature>
<evidence type="ECO:0000313" key="2">
    <source>
        <dbReference type="EMBL" id="CAH2070848.1"/>
    </source>
</evidence>
<keyword evidence="3" id="KW-1185">Reference proteome</keyword>
<keyword evidence="1" id="KW-0472">Membrane</keyword>
<keyword evidence="1" id="KW-1133">Transmembrane helix</keyword>
<protein>
    <submittedName>
        <fullName evidence="2">Uncharacterized protein</fullName>
    </submittedName>
</protein>
<evidence type="ECO:0000313" key="3">
    <source>
        <dbReference type="Proteomes" id="UP000837857"/>
    </source>
</evidence>
<evidence type="ECO:0000256" key="1">
    <source>
        <dbReference type="SAM" id="Phobius"/>
    </source>
</evidence>
<dbReference type="EMBL" id="OW152818">
    <property type="protein sequence ID" value="CAH2070848.1"/>
    <property type="molecule type" value="Genomic_DNA"/>
</dbReference>
<reference evidence="2" key="1">
    <citation type="submission" date="2022-03" db="EMBL/GenBank/DDBJ databases">
        <authorList>
            <person name="Martin H S."/>
        </authorList>
    </citation>
    <scope>NUCLEOTIDE SEQUENCE</scope>
</reference>
<feature type="transmembrane region" description="Helical" evidence="1">
    <location>
        <begin position="7"/>
        <end position="29"/>
    </location>
</feature>
<proteinExistence type="predicted"/>
<sequence length="208" mass="23931">MSKKTVYVLLCSVLIVVLFCVFCYLLNIVNPEVYLTNTTDPRRLDLSPTEELSAKDDVHYGLEKAPETYKPKAPYESEIKWDDYRRKSYPVQIPIVTPTDKQTPVTVIVYPSKDHRRSVETNNVPKYKDRSSKNVLLKIVDDNGQARMEVIVDSGQIHYKNQLNKPKENNGELEVYEIKSNNTLLYNIQEQSLKIVDDGLPKVVNVNI</sequence>
<organism evidence="2 3">
    <name type="scientific">Iphiclides podalirius</name>
    <name type="common">scarce swallowtail</name>
    <dbReference type="NCBI Taxonomy" id="110791"/>
    <lineage>
        <taxon>Eukaryota</taxon>
        <taxon>Metazoa</taxon>
        <taxon>Ecdysozoa</taxon>
        <taxon>Arthropoda</taxon>
        <taxon>Hexapoda</taxon>
        <taxon>Insecta</taxon>
        <taxon>Pterygota</taxon>
        <taxon>Neoptera</taxon>
        <taxon>Endopterygota</taxon>
        <taxon>Lepidoptera</taxon>
        <taxon>Glossata</taxon>
        <taxon>Ditrysia</taxon>
        <taxon>Papilionoidea</taxon>
        <taxon>Papilionidae</taxon>
        <taxon>Papilioninae</taxon>
        <taxon>Iphiclides</taxon>
    </lineage>
</organism>
<keyword evidence="1" id="KW-0812">Transmembrane</keyword>
<gene>
    <name evidence="2" type="ORF">IPOD504_LOCUS14873</name>
</gene>